<proteinExistence type="predicted"/>
<accession>A0A2U3PRY9</accession>
<reference evidence="2 3" key="1">
    <citation type="submission" date="2018-03" db="EMBL/GenBank/DDBJ databases">
        <authorList>
            <person name="Gully D."/>
        </authorList>
    </citation>
    <scope>NUCLEOTIDE SEQUENCE [LARGE SCALE GENOMIC DNA]</scope>
    <source>
        <strain evidence="2">ORS3257</strain>
    </source>
</reference>
<protein>
    <submittedName>
        <fullName evidence="2">Uncharacterized protein</fullName>
    </submittedName>
</protein>
<sequence>MGWNSLASQTLLTFAGLGLMSALLISLAAIDRGVAPDLRPL</sequence>
<feature type="transmembrane region" description="Helical" evidence="1">
    <location>
        <begin position="6"/>
        <end position="30"/>
    </location>
</feature>
<keyword evidence="1" id="KW-1133">Transmembrane helix</keyword>
<organism evidence="2 3">
    <name type="scientific">Bradyrhizobium vignae</name>
    <dbReference type="NCBI Taxonomy" id="1549949"/>
    <lineage>
        <taxon>Bacteria</taxon>
        <taxon>Pseudomonadati</taxon>
        <taxon>Pseudomonadota</taxon>
        <taxon>Alphaproteobacteria</taxon>
        <taxon>Hyphomicrobiales</taxon>
        <taxon>Nitrobacteraceae</taxon>
        <taxon>Bradyrhizobium</taxon>
    </lineage>
</organism>
<name>A0A2U3PRY9_9BRAD</name>
<dbReference type="AlphaFoldDB" id="A0A2U3PRY9"/>
<dbReference type="KEGG" id="bvz:BRAD3257_0737"/>
<gene>
    <name evidence="2" type="ORF">BRAD3257_0737</name>
</gene>
<evidence type="ECO:0000313" key="3">
    <source>
        <dbReference type="Proteomes" id="UP000246085"/>
    </source>
</evidence>
<dbReference type="Proteomes" id="UP000246085">
    <property type="component" value="Chromosome BRAD3257"/>
</dbReference>
<evidence type="ECO:0000313" key="2">
    <source>
        <dbReference type="EMBL" id="SPP91894.1"/>
    </source>
</evidence>
<dbReference type="EMBL" id="LS398110">
    <property type="protein sequence ID" value="SPP91894.1"/>
    <property type="molecule type" value="Genomic_DNA"/>
</dbReference>
<keyword evidence="1" id="KW-0472">Membrane</keyword>
<keyword evidence="1" id="KW-0812">Transmembrane</keyword>
<evidence type="ECO:0000256" key="1">
    <source>
        <dbReference type="SAM" id="Phobius"/>
    </source>
</evidence>